<reference evidence="2 3" key="1">
    <citation type="submission" date="2016-10" db="EMBL/GenBank/DDBJ databases">
        <authorList>
            <person name="de Groot N.N."/>
        </authorList>
    </citation>
    <scope>NUCLEOTIDE SEQUENCE [LARGE SCALE GENOMIC DNA]</scope>
    <source>
        <strain evidence="2 3">CGMCC 1.10267</strain>
    </source>
</reference>
<proteinExistence type="predicted"/>
<accession>A0A1G7S2H4</accession>
<dbReference type="Pfam" id="PF00149">
    <property type="entry name" value="Metallophos"/>
    <property type="match status" value="1"/>
</dbReference>
<evidence type="ECO:0000313" key="3">
    <source>
        <dbReference type="Proteomes" id="UP000199495"/>
    </source>
</evidence>
<name>A0A1G7S2H4_9HYPH</name>
<evidence type="ECO:0000313" key="2">
    <source>
        <dbReference type="EMBL" id="SDG17203.1"/>
    </source>
</evidence>
<feature type="domain" description="Calcineurin-like phosphoesterase" evidence="1">
    <location>
        <begin position="41"/>
        <end position="228"/>
    </location>
</feature>
<dbReference type="GO" id="GO:0005737">
    <property type="term" value="C:cytoplasm"/>
    <property type="evidence" value="ECO:0007669"/>
    <property type="project" value="TreeGrafter"/>
</dbReference>
<dbReference type="EMBL" id="FNCS01000001">
    <property type="protein sequence ID" value="SDG17203.1"/>
    <property type="molecule type" value="Genomic_DNA"/>
</dbReference>
<dbReference type="InterPro" id="IPR050126">
    <property type="entry name" value="Ap4A_hydrolase"/>
</dbReference>
<dbReference type="PANTHER" id="PTHR42850:SF4">
    <property type="entry name" value="ZINC-DEPENDENT ENDOPOLYPHOSPHATASE"/>
    <property type="match status" value="1"/>
</dbReference>
<dbReference type="Proteomes" id="UP000199495">
    <property type="component" value="Unassembled WGS sequence"/>
</dbReference>
<sequence>MVKSDTLISIGKSALGRWAVGRAPTDSSSPRLSHDQFPSAVYAIGDVHGRLDLLSRLEAQIAAHATQWQGHVWIILLGDLIDRGPDSAQVIEHLIAPADHGHKRIVLSGNHDDAMINAMSDRTAFLRWCDYGGLETLQSYGFPPRSPTVLASDWPKFSRTLAATIPAHHIAFIKSLPLSLTLPGFVFVHAGLVPGLAVEKQAAHDMRNFRGPFPQRPHDGGYVVVHGHTIFDRVTVTPGHIAVDTGAYQTGRLSAVCLTADGLNDVLEAKL</sequence>
<gene>
    <name evidence="2" type="ORF">SAMN04487974_101265</name>
</gene>
<organism evidence="2 3">
    <name type="scientific">Pelagibacterium luteolum</name>
    <dbReference type="NCBI Taxonomy" id="440168"/>
    <lineage>
        <taxon>Bacteria</taxon>
        <taxon>Pseudomonadati</taxon>
        <taxon>Pseudomonadota</taxon>
        <taxon>Alphaproteobacteria</taxon>
        <taxon>Hyphomicrobiales</taxon>
        <taxon>Devosiaceae</taxon>
        <taxon>Pelagibacterium</taxon>
    </lineage>
</organism>
<dbReference type="Gene3D" id="3.60.21.10">
    <property type="match status" value="1"/>
</dbReference>
<dbReference type="RefSeq" id="WP_176762451.1">
    <property type="nucleotide sequence ID" value="NZ_FNCS01000001.1"/>
</dbReference>
<dbReference type="STRING" id="440168.SAMN04487974_101265"/>
<keyword evidence="3" id="KW-1185">Reference proteome</keyword>
<dbReference type="PANTHER" id="PTHR42850">
    <property type="entry name" value="METALLOPHOSPHOESTERASE"/>
    <property type="match status" value="1"/>
</dbReference>
<dbReference type="GO" id="GO:0110154">
    <property type="term" value="P:RNA decapping"/>
    <property type="evidence" value="ECO:0007669"/>
    <property type="project" value="TreeGrafter"/>
</dbReference>
<dbReference type="AlphaFoldDB" id="A0A1G7S2H4"/>
<dbReference type="InterPro" id="IPR029052">
    <property type="entry name" value="Metallo-depent_PP-like"/>
</dbReference>
<dbReference type="SUPFAM" id="SSF56300">
    <property type="entry name" value="Metallo-dependent phosphatases"/>
    <property type="match status" value="1"/>
</dbReference>
<dbReference type="GO" id="GO:0016791">
    <property type="term" value="F:phosphatase activity"/>
    <property type="evidence" value="ECO:0007669"/>
    <property type="project" value="TreeGrafter"/>
</dbReference>
<protein>
    <submittedName>
        <fullName evidence="2">Serine/threonine protein phosphatase 1</fullName>
    </submittedName>
</protein>
<evidence type="ECO:0000259" key="1">
    <source>
        <dbReference type="Pfam" id="PF00149"/>
    </source>
</evidence>
<dbReference type="GO" id="GO:0008803">
    <property type="term" value="F:bis(5'-nucleosyl)-tetraphosphatase (symmetrical) activity"/>
    <property type="evidence" value="ECO:0007669"/>
    <property type="project" value="TreeGrafter"/>
</dbReference>
<dbReference type="InterPro" id="IPR004843">
    <property type="entry name" value="Calcineurin-like_PHP"/>
</dbReference>